<evidence type="ECO:0000256" key="9">
    <source>
        <dbReference type="ARBA" id="ARBA00022840"/>
    </source>
</evidence>
<dbReference type="Gene3D" id="3.30.930.10">
    <property type="entry name" value="Bira Bifunctional Protein, Domain 2"/>
    <property type="match status" value="1"/>
</dbReference>
<protein>
    <recommendedName>
        <fullName evidence="15">Phenylalanine--tRNA ligase beta subunit</fullName>
        <ecNumber evidence="15">6.1.1.20</ecNumber>
    </recommendedName>
    <alternativeName>
        <fullName evidence="15">Phenylalanyl-tRNA synthetase beta subunit</fullName>
        <shortName evidence="15">PheRS</shortName>
    </alternativeName>
</protein>
<evidence type="ECO:0000256" key="7">
    <source>
        <dbReference type="ARBA" id="ARBA00022723"/>
    </source>
</evidence>
<dbReference type="SUPFAM" id="SSF55681">
    <property type="entry name" value="Class II aaRS and biotin synthetases"/>
    <property type="match status" value="1"/>
</dbReference>
<comment type="similarity">
    <text evidence="2 15">Belongs to the phenylalanyl-tRNA synthetase beta subunit family. Type 1 subfamily.</text>
</comment>
<keyword evidence="11 16" id="KW-0694">RNA-binding</keyword>
<keyword evidence="9 15" id="KW-0067">ATP-binding</keyword>
<dbReference type="Pfam" id="PF03484">
    <property type="entry name" value="B5"/>
    <property type="match status" value="1"/>
</dbReference>
<dbReference type="Pfam" id="PF17759">
    <property type="entry name" value="tRNA_synthFbeta"/>
    <property type="match status" value="1"/>
</dbReference>
<dbReference type="InterPro" id="IPR012340">
    <property type="entry name" value="NA-bd_OB-fold"/>
</dbReference>
<accession>A0A1H0PNR6</accession>
<dbReference type="Pfam" id="PF01588">
    <property type="entry name" value="tRNA_bind"/>
    <property type="match status" value="1"/>
</dbReference>
<dbReference type="GO" id="GO:0000049">
    <property type="term" value="F:tRNA binding"/>
    <property type="evidence" value="ECO:0007669"/>
    <property type="project" value="UniProtKB-UniRule"/>
</dbReference>
<dbReference type="Proteomes" id="UP000198741">
    <property type="component" value="Chromosome I"/>
</dbReference>
<evidence type="ECO:0000256" key="15">
    <source>
        <dbReference type="HAMAP-Rule" id="MF_00283"/>
    </source>
</evidence>
<dbReference type="SMART" id="SM00873">
    <property type="entry name" value="B3_4"/>
    <property type="match status" value="1"/>
</dbReference>
<dbReference type="GO" id="GO:0006432">
    <property type="term" value="P:phenylalanyl-tRNA aminoacylation"/>
    <property type="evidence" value="ECO:0007669"/>
    <property type="project" value="UniProtKB-UniRule"/>
</dbReference>
<dbReference type="FunFam" id="3.30.930.10:FF:000130">
    <property type="entry name" value="Phenylalanine--tRNA ligase beta subunit"/>
    <property type="match status" value="1"/>
</dbReference>
<dbReference type="InterPro" id="IPR045060">
    <property type="entry name" value="Phe-tRNA-ligase_IIc_bsu"/>
</dbReference>
<comment type="catalytic activity">
    <reaction evidence="14 15">
        <text>tRNA(Phe) + L-phenylalanine + ATP = L-phenylalanyl-tRNA(Phe) + AMP + diphosphate + H(+)</text>
        <dbReference type="Rhea" id="RHEA:19413"/>
        <dbReference type="Rhea" id="RHEA-COMP:9668"/>
        <dbReference type="Rhea" id="RHEA-COMP:9699"/>
        <dbReference type="ChEBI" id="CHEBI:15378"/>
        <dbReference type="ChEBI" id="CHEBI:30616"/>
        <dbReference type="ChEBI" id="CHEBI:33019"/>
        <dbReference type="ChEBI" id="CHEBI:58095"/>
        <dbReference type="ChEBI" id="CHEBI:78442"/>
        <dbReference type="ChEBI" id="CHEBI:78531"/>
        <dbReference type="ChEBI" id="CHEBI:456215"/>
        <dbReference type="EC" id="6.1.1.20"/>
    </reaction>
</comment>
<proteinExistence type="inferred from homology"/>
<dbReference type="Pfam" id="PF03147">
    <property type="entry name" value="FDX-ACB"/>
    <property type="match status" value="1"/>
</dbReference>
<dbReference type="NCBIfam" id="TIGR00472">
    <property type="entry name" value="pheT_bact"/>
    <property type="match status" value="1"/>
</dbReference>
<evidence type="ECO:0000256" key="14">
    <source>
        <dbReference type="ARBA" id="ARBA00049255"/>
    </source>
</evidence>
<dbReference type="Gene3D" id="3.30.56.10">
    <property type="match status" value="2"/>
</dbReference>
<dbReference type="RefSeq" id="WP_090476863.1">
    <property type="nucleotide sequence ID" value="NZ_LT629710.1"/>
</dbReference>
<reference evidence="20 21" key="1">
    <citation type="submission" date="2016-10" db="EMBL/GenBank/DDBJ databases">
        <authorList>
            <person name="de Groot N.N."/>
        </authorList>
    </citation>
    <scope>NUCLEOTIDE SEQUENCE [LARGE SCALE GENOMIC DNA]</scope>
    <source>
        <strain evidence="21">P4-7,KCTC 19426,CECT 7604</strain>
    </source>
</reference>
<dbReference type="AlphaFoldDB" id="A0A1H0PNR6"/>
<feature type="domain" description="FDX-ACB" evidence="18">
    <location>
        <begin position="732"/>
        <end position="825"/>
    </location>
</feature>
<dbReference type="InterPro" id="IPR033714">
    <property type="entry name" value="tRNA_bind_bactPheRS"/>
</dbReference>
<dbReference type="SUPFAM" id="SSF50249">
    <property type="entry name" value="Nucleic acid-binding proteins"/>
    <property type="match status" value="1"/>
</dbReference>
<dbReference type="InterPro" id="IPR005121">
    <property type="entry name" value="Fdx_antiC-bd"/>
</dbReference>
<dbReference type="Gene3D" id="3.50.40.10">
    <property type="entry name" value="Phenylalanyl-trna Synthetase, Chain B, domain 3"/>
    <property type="match status" value="1"/>
</dbReference>
<dbReference type="GO" id="GO:0000287">
    <property type="term" value="F:magnesium ion binding"/>
    <property type="evidence" value="ECO:0007669"/>
    <property type="project" value="UniProtKB-UniRule"/>
</dbReference>
<feature type="binding site" evidence="15">
    <location>
        <position position="468"/>
    </location>
    <ligand>
        <name>Mg(2+)</name>
        <dbReference type="ChEBI" id="CHEBI:18420"/>
        <note>shared with alpha subunit</note>
    </ligand>
</feature>
<comment type="subcellular location">
    <subcellularLocation>
        <location evidence="1 15">Cytoplasm</location>
    </subcellularLocation>
</comment>
<dbReference type="SUPFAM" id="SSF54991">
    <property type="entry name" value="Anticodon-binding domain of PheRS"/>
    <property type="match status" value="1"/>
</dbReference>
<evidence type="ECO:0000256" key="13">
    <source>
        <dbReference type="ARBA" id="ARBA00023146"/>
    </source>
</evidence>
<evidence type="ECO:0000256" key="1">
    <source>
        <dbReference type="ARBA" id="ARBA00004496"/>
    </source>
</evidence>
<feature type="domain" description="TRNA-binding" evidence="17">
    <location>
        <begin position="41"/>
        <end position="158"/>
    </location>
</feature>
<dbReference type="PROSITE" id="PS50886">
    <property type="entry name" value="TRBD"/>
    <property type="match status" value="1"/>
</dbReference>
<dbReference type="PROSITE" id="PS51447">
    <property type="entry name" value="FDX_ACB"/>
    <property type="match status" value="1"/>
</dbReference>
<dbReference type="InterPro" id="IPR020825">
    <property type="entry name" value="Phe-tRNA_synthase-like_B3/B4"/>
</dbReference>
<comment type="subunit">
    <text evidence="3 15">Tetramer of two alpha and two beta subunits.</text>
</comment>
<keyword evidence="13 15" id="KW-0030">Aminoacyl-tRNA synthetase</keyword>
<dbReference type="CDD" id="cd00769">
    <property type="entry name" value="PheRS_beta_core"/>
    <property type="match status" value="1"/>
</dbReference>
<evidence type="ECO:0000256" key="12">
    <source>
        <dbReference type="ARBA" id="ARBA00022917"/>
    </source>
</evidence>
<keyword evidence="10 15" id="KW-0460">Magnesium</keyword>
<dbReference type="InterPro" id="IPR005146">
    <property type="entry name" value="B3/B4_tRNA-bd"/>
</dbReference>
<keyword evidence="12 15" id="KW-0648">Protein biosynthesis</keyword>
<evidence type="ECO:0000256" key="5">
    <source>
        <dbReference type="ARBA" id="ARBA00022555"/>
    </source>
</evidence>
<dbReference type="CDD" id="cd02796">
    <property type="entry name" value="tRNA_bind_bactPheRS"/>
    <property type="match status" value="1"/>
</dbReference>
<feature type="domain" description="B5" evidence="19">
    <location>
        <begin position="408"/>
        <end position="484"/>
    </location>
</feature>
<dbReference type="EMBL" id="LT629710">
    <property type="protein sequence ID" value="SDP06761.1"/>
    <property type="molecule type" value="Genomic_DNA"/>
</dbReference>
<dbReference type="InterPro" id="IPR004532">
    <property type="entry name" value="Phe-tRNA-ligase_IIc_bsu_bact"/>
</dbReference>
<dbReference type="InterPro" id="IPR041616">
    <property type="entry name" value="PheRS_beta_core"/>
</dbReference>
<dbReference type="InterPro" id="IPR036690">
    <property type="entry name" value="Fdx_antiC-bd_sf"/>
</dbReference>
<dbReference type="InterPro" id="IPR009061">
    <property type="entry name" value="DNA-bd_dom_put_sf"/>
</dbReference>
<organism evidence="20 21">
    <name type="scientific">Nakamurella panacisegetis</name>
    <dbReference type="NCBI Taxonomy" id="1090615"/>
    <lineage>
        <taxon>Bacteria</taxon>
        <taxon>Bacillati</taxon>
        <taxon>Actinomycetota</taxon>
        <taxon>Actinomycetes</taxon>
        <taxon>Nakamurellales</taxon>
        <taxon>Nakamurellaceae</taxon>
        <taxon>Nakamurella</taxon>
    </lineage>
</organism>
<dbReference type="EC" id="6.1.1.20" evidence="15"/>
<evidence type="ECO:0000256" key="2">
    <source>
        <dbReference type="ARBA" id="ARBA00008653"/>
    </source>
</evidence>
<dbReference type="SMART" id="SM00896">
    <property type="entry name" value="FDX-ACB"/>
    <property type="match status" value="1"/>
</dbReference>
<feature type="binding site" evidence="15">
    <location>
        <position position="471"/>
    </location>
    <ligand>
        <name>Mg(2+)</name>
        <dbReference type="ChEBI" id="CHEBI:18420"/>
        <note>shared with alpha subunit</note>
    </ligand>
</feature>
<dbReference type="SUPFAM" id="SSF46955">
    <property type="entry name" value="Putative DNA-binding domain"/>
    <property type="match status" value="1"/>
</dbReference>
<keyword evidence="7 15" id="KW-0479">Metal-binding</keyword>
<evidence type="ECO:0000256" key="11">
    <source>
        <dbReference type="ARBA" id="ARBA00022884"/>
    </source>
</evidence>
<keyword evidence="6 15" id="KW-0436">Ligase</keyword>
<comment type="cofactor">
    <cofactor evidence="15">
        <name>Mg(2+)</name>
        <dbReference type="ChEBI" id="CHEBI:18420"/>
    </cofactor>
    <text evidence="15">Binds 2 magnesium ions per tetramer.</text>
</comment>
<keyword evidence="21" id="KW-1185">Reference proteome</keyword>
<dbReference type="InterPro" id="IPR045864">
    <property type="entry name" value="aa-tRNA-synth_II/BPL/LPL"/>
</dbReference>
<evidence type="ECO:0000313" key="20">
    <source>
        <dbReference type="EMBL" id="SDP06761.1"/>
    </source>
</evidence>
<evidence type="ECO:0000256" key="10">
    <source>
        <dbReference type="ARBA" id="ARBA00022842"/>
    </source>
</evidence>
<sequence>MRTPVEWLSDYVSLPPGVVATDVADALLRIGFEVEDVHTVPETTGDLVIGQVLTIEELTEFKKPIRFVRVDVGPGHGPNGSDEPREIICGARNFAVGDKVVIALPGSVLPGGFAIASRSTYGHISDGMICSVRELGIGTEHDGILVLDANAQIGVDARGLIGSHDSVVELAITPDRGYALSIRGLARETGAALDVPFIDPADVNLPERAEAGWPVTIADAGCGRFVTVRITGIDPNVPTPFRIRRRLQAAGIRNISLAVDVTNYVMLELGHPLHAFDSGKLAGEITVRRATAGETLKTLDGTVRTLVTDDLLVTDESGPISMAGVMGGESTEISSATTDVVIEAAYWDPAVISRAARRHKLGSEASRRYERGVDPALSAVAAEAAAQLLVRYAGGEIVGRSDVVGTLPAQPVIELPLGESERLAGRPYEASVILRRLEQIGCVIDDRSADPLAVTPPTWRPDLTRPADLVEEVARLEDYATIPTILPGAPAGTGLTYGQRRERRIADDLASAGLTEVLAFPFVGTADLDALGLPADDVRRFATSLLNPLDADRPSMRTTLLPGLLDAVTRNIARGARDLSFFEIGQVFLPSSNAPVPPATAVDHRPSEIELAVLNSSLPLQPRHVAVVLAGAIERAGWWGKGRDGSWADAIELARRVGVTAGVDLRVVPAEQAPWHPGRCASIRVGDWIVGYAGELHPAVVERLGLPARSAALELDLDAIPERATPVAPQISPFPPVHLDVALVVSDEVLAADVTSALVAGGGELLELVRLFDVYTGDQVAGGSKSLAFSLVVRAPDRTLTAAEALTVRDAAVAEAARRTGAVLR</sequence>
<evidence type="ECO:0000259" key="19">
    <source>
        <dbReference type="PROSITE" id="PS51483"/>
    </source>
</evidence>
<evidence type="ECO:0000256" key="8">
    <source>
        <dbReference type="ARBA" id="ARBA00022741"/>
    </source>
</evidence>
<evidence type="ECO:0000256" key="16">
    <source>
        <dbReference type="PROSITE-ProRule" id="PRU00209"/>
    </source>
</evidence>
<dbReference type="OrthoDB" id="9805455at2"/>
<dbReference type="Pfam" id="PF03483">
    <property type="entry name" value="B3_4"/>
    <property type="match status" value="1"/>
</dbReference>
<dbReference type="PANTHER" id="PTHR10947:SF0">
    <property type="entry name" value="PHENYLALANINE--TRNA LIGASE BETA SUBUNIT"/>
    <property type="match status" value="1"/>
</dbReference>
<dbReference type="PROSITE" id="PS51483">
    <property type="entry name" value="B5"/>
    <property type="match status" value="1"/>
</dbReference>
<dbReference type="STRING" id="1090615.SAMN04515671_2860"/>
<dbReference type="HAMAP" id="MF_00283">
    <property type="entry name" value="Phe_tRNA_synth_beta1"/>
    <property type="match status" value="1"/>
</dbReference>
<dbReference type="PANTHER" id="PTHR10947">
    <property type="entry name" value="PHENYLALANYL-TRNA SYNTHETASE BETA CHAIN AND LEUCINE-RICH REPEAT-CONTAINING PROTEIN 47"/>
    <property type="match status" value="1"/>
</dbReference>
<dbReference type="Gene3D" id="3.30.70.380">
    <property type="entry name" value="Ferrodoxin-fold anticodon-binding domain"/>
    <property type="match status" value="1"/>
</dbReference>
<evidence type="ECO:0000256" key="3">
    <source>
        <dbReference type="ARBA" id="ARBA00011209"/>
    </source>
</evidence>
<evidence type="ECO:0000256" key="6">
    <source>
        <dbReference type="ARBA" id="ARBA00022598"/>
    </source>
</evidence>
<dbReference type="SMART" id="SM00874">
    <property type="entry name" value="B5"/>
    <property type="match status" value="1"/>
</dbReference>
<evidence type="ECO:0000256" key="4">
    <source>
        <dbReference type="ARBA" id="ARBA00022490"/>
    </source>
</evidence>
<keyword evidence="8 15" id="KW-0547">Nucleotide-binding</keyword>
<evidence type="ECO:0000259" key="17">
    <source>
        <dbReference type="PROSITE" id="PS50886"/>
    </source>
</evidence>
<dbReference type="InterPro" id="IPR002547">
    <property type="entry name" value="tRNA-bd_dom"/>
</dbReference>
<keyword evidence="4 15" id="KW-0963">Cytoplasm</keyword>
<evidence type="ECO:0000259" key="18">
    <source>
        <dbReference type="PROSITE" id="PS51447"/>
    </source>
</evidence>
<dbReference type="GO" id="GO:0004826">
    <property type="term" value="F:phenylalanine-tRNA ligase activity"/>
    <property type="evidence" value="ECO:0007669"/>
    <property type="project" value="UniProtKB-UniRule"/>
</dbReference>
<dbReference type="GO" id="GO:0005524">
    <property type="term" value="F:ATP binding"/>
    <property type="evidence" value="ECO:0007669"/>
    <property type="project" value="UniProtKB-UniRule"/>
</dbReference>
<evidence type="ECO:0000313" key="21">
    <source>
        <dbReference type="Proteomes" id="UP000198741"/>
    </source>
</evidence>
<dbReference type="Gene3D" id="2.40.50.140">
    <property type="entry name" value="Nucleic acid-binding proteins"/>
    <property type="match status" value="1"/>
</dbReference>
<dbReference type="InterPro" id="IPR005147">
    <property type="entry name" value="tRNA_synthase_B5-dom"/>
</dbReference>
<feature type="binding site" evidence="15">
    <location>
        <position position="462"/>
    </location>
    <ligand>
        <name>Mg(2+)</name>
        <dbReference type="ChEBI" id="CHEBI:18420"/>
        <note>shared with alpha subunit</note>
    </ligand>
</feature>
<dbReference type="SUPFAM" id="SSF56037">
    <property type="entry name" value="PheT/TilS domain"/>
    <property type="match status" value="1"/>
</dbReference>
<dbReference type="GO" id="GO:0009328">
    <property type="term" value="C:phenylalanine-tRNA ligase complex"/>
    <property type="evidence" value="ECO:0007669"/>
    <property type="project" value="TreeGrafter"/>
</dbReference>
<feature type="binding site" evidence="15">
    <location>
        <position position="472"/>
    </location>
    <ligand>
        <name>Mg(2+)</name>
        <dbReference type="ChEBI" id="CHEBI:18420"/>
        <note>shared with alpha subunit</note>
    </ligand>
</feature>
<gene>
    <name evidence="15" type="primary">pheT</name>
    <name evidence="20" type="ORF">SAMN04515671_2860</name>
</gene>
<name>A0A1H0PNR6_9ACTN</name>
<keyword evidence="5 16" id="KW-0820">tRNA-binding</keyword>